<accession>A0A4E9ENH3</accession>
<feature type="region of interest" description="Disordered" evidence="1">
    <location>
        <begin position="1"/>
        <end position="24"/>
    </location>
</feature>
<feature type="compositionally biased region" description="Polar residues" evidence="1">
    <location>
        <begin position="1"/>
        <end position="11"/>
    </location>
</feature>
<protein>
    <submittedName>
        <fullName evidence="2">Uncharacterized protein</fullName>
    </submittedName>
</protein>
<dbReference type="AlphaFoldDB" id="A0A4E9ENH3"/>
<sequence length="73" mass="8004">MSIGERNSTGTLDEVSQPDPTPAELHTGLAVELRLGDVWRTGLRLEETWLSSLAWRRKVILSGLLAQSDKSGT</sequence>
<dbReference type="EMBL" id="CAAKMV010000185">
    <property type="protein sequence ID" value="VIO63828.1"/>
    <property type="molecule type" value="Genomic_DNA"/>
</dbReference>
<evidence type="ECO:0000313" key="2">
    <source>
        <dbReference type="EMBL" id="VIO63828.1"/>
    </source>
</evidence>
<proteinExistence type="predicted"/>
<reference evidence="2" key="1">
    <citation type="submission" date="2019-04" db="EMBL/GenBank/DDBJ databases">
        <authorList>
            <person name="Melise S."/>
            <person name="Noan J."/>
            <person name="Okalmin O."/>
        </authorList>
    </citation>
    <scope>NUCLEOTIDE SEQUENCE</scope>
    <source>
        <strain evidence="2">FN9</strain>
    </source>
</reference>
<organism evidence="2">
    <name type="scientific">Gibberella zeae</name>
    <name type="common">Wheat head blight fungus</name>
    <name type="synonym">Fusarium graminearum</name>
    <dbReference type="NCBI Taxonomy" id="5518"/>
    <lineage>
        <taxon>Eukaryota</taxon>
        <taxon>Fungi</taxon>
        <taxon>Dikarya</taxon>
        <taxon>Ascomycota</taxon>
        <taxon>Pezizomycotina</taxon>
        <taxon>Sordariomycetes</taxon>
        <taxon>Hypocreomycetidae</taxon>
        <taxon>Hypocreales</taxon>
        <taxon>Nectriaceae</taxon>
        <taxon>Fusarium</taxon>
    </lineage>
</organism>
<gene>
    <name evidence="2" type="ORF">FUG_LOCUS541966</name>
</gene>
<evidence type="ECO:0000256" key="1">
    <source>
        <dbReference type="SAM" id="MobiDB-lite"/>
    </source>
</evidence>
<name>A0A4E9ENH3_GIBZA</name>